<proteinExistence type="predicted"/>
<dbReference type="WBParaSite" id="RSKR_0000938100.1">
    <property type="protein sequence ID" value="RSKR_0000938100.1"/>
    <property type="gene ID" value="RSKR_0000938100"/>
</dbReference>
<protein>
    <submittedName>
        <fullName evidence="2">Reverse transcriptase domain-containing protein</fullName>
    </submittedName>
</protein>
<evidence type="ECO:0000313" key="1">
    <source>
        <dbReference type="Proteomes" id="UP000095286"/>
    </source>
</evidence>
<sequence>MKRAAVNYMKNFNEEMMKLTNLKEGVQKTRWLIELTELKKLIRKWAKEDLKAFKLKKLVYAIEDRKSLKKASRELMLAKDVIQIKKEDLTNFYGTPYGLSKQDAATD</sequence>
<evidence type="ECO:0000313" key="2">
    <source>
        <dbReference type="WBParaSite" id="RSKR_0000938100.1"/>
    </source>
</evidence>
<reference evidence="2" key="1">
    <citation type="submission" date="2016-11" db="UniProtKB">
        <authorList>
            <consortium name="WormBaseParasite"/>
        </authorList>
    </citation>
    <scope>IDENTIFICATION</scope>
    <source>
        <strain evidence="2">KR3021</strain>
    </source>
</reference>
<name>A0AC35UAT5_9BILA</name>
<dbReference type="Proteomes" id="UP000095286">
    <property type="component" value="Unplaced"/>
</dbReference>
<accession>A0AC35UAT5</accession>
<organism evidence="1 2">
    <name type="scientific">Rhabditophanes sp. KR3021</name>
    <dbReference type="NCBI Taxonomy" id="114890"/>
    <lineage>
        <taxon>Eukaryota</taxon>
        <taxon>Metazoa</taxon>
        <taxon>Ecdysozoa</taxon>
        <taxon>Nematoda</taxon>
        <taxon>Chromadorea</taxon>
        <taxon>Rhabditida</taxon>
        <taxon>Tylenchina</taxon>
        <taxon>Panagrolaimomorpha</taxon>
        <taxon>Strongyloidoidea</taxon>
        <taxon>Alloionematidae</taxon>
        <taxon>Rhabditophanes</taxon>
    </lineage>
</organism>